<evidence type="ECO:0000256" key="10">
    <source>
        <dbReference type="SAM" id="SignalP"/>
    </source>
</evidence>
<evidence type="ECO:0000256" key="4">
    <source>
        <dbReference type="ARBA" id="ARBA00022729"/>
    </source>
</evidence>
<dbReference type="PANTHER" id="PTHR12145">
    <property type="entry name" value="MANNAN ENDO-1,6-ALPHA-MANNOSIDASE DCW1"/>
    <property type="match status" value="1"/>
</dbReference>
<comment type="catalytic activity">
    <reaction evidence="1 8">
        <text>Random hydrolysis of (1-&gt;6)-alpha-D-mannosidic linkages in unbranched (1-&gt;6)-mannans.</text>
        <dbReference type="EC" id="3.2.1.101"/>
    </reaction>
</comment>
<dbReference type="EC" id="3.2.1.101" evidence="3 8"/>
<gene>
    <name evidence="11" type="ORF">K431DRAFT_280351</name>
</gene>
<dbReference type="EMBL" id="MU003765">
    <property type="protein sequence ID" value="KAF2726318.1"/>
    <property type="molecule type" value="Genomic_DNA"/>
</dbReference>
<dbReference type="InterPro" id="IPR008928">
    <property type="entry name" value="6-hairpin_glycosidase_sf"/>
</dbReference>
<dbReference type="OrthoDB" id="4187847at2759"/>
<dbReference type="GO" id="GO:0008496">
    <property type="term" value="F:mannan endo-1,6-alpha-mannosidase activity"/>
    <property type="evidence" value="ECO:0007669"/>
    <property type="project" value="UniProtKB-UniRule"/>
</dbReference>
<keyword evidence="12" id="KW-1185">Reference proteome</keyword>
<proteinExistence type="inferred from homology"/>
<evidence type="ECO:0000313" key="12">
    <source>
        <dbReference type="Proteomes" id="UP000799441"/>
    </source>
</evidence>
<dbReference type="InterPro" id="IPR014480">
    <property type="entry name" value="Mannan-1_6-alpha_mannosidase"/>
</dbReference>
<accession>A0A9P4QFG1</accession>
<reference evidence="11" key="1">
    <citation type="journal article" date="2020" name="Stud. Mycol.">
        <title>101 Dothideomycetes genomes: a test case for predicting lifestyles and emergence of pathogens.</title>
        <authorList>
            <person name="Haridas S."/>
            <person name="Albert R."/>
            <person name="Binder M."/>
            <person name="Bloem J."/>
            <person name="Labutti K."/>
            <person name="Salamov A."/>
            <person name="Andreopoulos B."/>
            <person name="Baker S."/>
            <person name="Barry K."/>
            <person name="Bills G."/>
            <person name="Bluhm B."/>
            <person name="Cannon C."/>
            <person name="Castanera R."/>
            <person name="Culley D."/>
            <person name="Daum C."/>
            <person name="Ezra D."/>
            <person name="Gonzalez J."/>
            <person name="Henrissat B."/>
            <person name="Kuo A."/>
            <person name="Liang C."/>
            <person name="Lipzen A."/>
            <person name="Lutzoni F."/>
            <person name="Magnuson J."/>
            <person name="Mondo S."/>
            <person name="Nolan M."/>
            <person name="Ohm R."/>
            <person name="Pangilinan J."/>
            <person name="Park H.-J."/>
            <person name="Ramirez L."/>
            <person name="Alfaro M."/>
            <person name="Sun H."/>
            <person name="Tritt A."/>
            <person name="Yoshinaga Y."/>
            <person name="Zwiers L.-H."/>
            <person name="Turgeon B."/>
            <person name="Goodwin S."/>
            <person name="Spatafora J."/>
            <person name="Crous P."/>
            <person name="Grigoriev I."/>
        </authorList>
    </citation>
    <scope>NUCLEOTIDE SEQUENCE</scope>
    <source>
        <strain evidence="11">CBS 116435</strain>
    </source>
</reference>
<dbReference type="Pfam" id="PF03663">
    <property type="entry name" value="Glyco_hydro_76"/>
    <property type="match status" value="1"/>
</dbReference>
<evidence type="ECO:0000256" key="5">
    <source>
        <dbReference type="ARBA" id="ARBA00022801"/>
    </source>
</evidence>
<evidence type="ECO:0000256" key="2">
    <source>
        <dbReference type="ARBA" id="ARBA00009699"/>
    </source>
</evidence>
<feature type="chain" id="PRO_5040114153" description="Mannan endo-1,6-alpha-mannosidase" evidence="10">
    <location>
        <begin position="22"/>
        <end position="484"/>
    </location>
</feature>
<dbReference type="Proteomes" id="UP000799441">
    <property type="component" value="Unassembled WGS sequence"/>
</dbReference>
<evidence type="ECO:0000256" key="6">
    <source>
        <dbReference type="ARBA" id="ARBA00023180"/>
    </source>
</evidence>
<evidence type="ECO:0000256" key="1">
    <source>
        <dbReference type="ARBA" id="ARBA00001452"/>
    </source>
</evidence>
<evidence type="ECO:0000256" key="8">
    <source>
        <dbReference type="PIRNR" id="PIRNR016302"/>
    </source>
</evidence>
<feature type="compositionally biased region" description="Low complexity" evidence="9">
    <location>
        <begin position="416"/>
        <end position="457"/>
    </location>
</feature>
<dbReference type="Gene3D" id="1.50.10.20">
    <property type="match status" value="1"/>
</dbReference>
<evidence type="ECO:0000313" key="11">
    <source>
        <dbReference type="EMBL" id="KAF2726318.1"/>
    </source>
</evidence>
<evidence type="ECO:0000256" key="3">
    <source>
        <dbReference type="ARBA" id="ARBA00012350"/>
    </source>
</evidence>
<dbReference type="GO" id="GO:0009272">
    <property type="term" value="P:fungal-type cell wall biogenesis"/>
    <property type="evidence" value="ECO:0007669"/>
    <property type="project" value="TreeGrafter"/>
</dbReference>
<evidence type="ECO:0000256" key="9">
    <source>
        <dbReference type="SAM" id="MobiDB-lite"/>
    </source>
</evidence>
<dbReference type="SUPFAM" id="SSF48208">
    <property type="entry name" value="Six-hairpin glycosidases"/>
    <property type="match status" value="1"/>
</dbReference>
<keyword evidence="5 8" id="KW-0378">Hydrolase</keyword>
<keyword evidence="4 10" id="KW-0732">Signal</keyword>
<protein>
    <recommendedName>
        <fullName evidence="3 8">Mannan endo-1,6-alpha-mannosidase</fullName>
        <ecNumber evidence="3 8">3.2.1.101</ecNumber>
    </recommendedName>
</protein>
<dbReference type="InterPro" id="IPR005198">
    <property type="entry name" value="Glyco_hydro_76"/>
</dbReference>
<dbReference type="GO" id="GO:0016052">
    <property type="term" value="P:carbohydrate catabolic process"/>
    <property type="evidence" value="ECO:0007669"/>
    <property type="project" value="InterPro"/>
</dbReference>
<dbReference type="PANTHER" id="PTHR12145:SF36">
    <property type="entry name" value="MANNAN ENDO-1,6-ALPHA-MANNOSIDASE DCW1"/>
    <property type="match status" value="1"/>
</dbReference>
<feature type="signal peptide" evidence="10">
    <location>
        <begin position="1"/>
        <end position="21"/>
    </location>
</feature>
<comment type="similarity">
    <text evidence="2 8">Belongs to the glycosyl hydrolase 76 family.</text>
</comment>
<dbReference type="AlphaFoldDB" id="A0A9P4QFG1"/>
<comment type="caution">
    <text evidence="11">The sequence shown here is derived from an EMBL/GenBank/DDBJ whole genome shotgun (WGS) entry which is preliminary data.</text>
</comment>
<keyword evidence="7 8" id="KW-0326">Glycosidase</keyword>
<dbReference type="PIRSF" id="PIRSF016302">
    <property type="entry name" value="Man_a_manosd"/>
    <property type="match status" value="1"/>
</dbReference>
<feature type="region of interest" description="Disordered" evidence="9">
    <location>
        <begin position="410"/>
        <end position="457"/>
    </location>
</feature>
<evidence type="ECO:0000256" key="7">
    <source>
        <dbReference type="ARBA" id="ARBA00023295"/>
    </source>
</evidence>
<sequence>MGKTQRLLATALLGAAHSATAETVDFDITDSSSTKNASGTIAESIIRRYNDQPAPLIPGIFTLETNGNQNWPWYGSGMIWDSLINYWGQTGDDQFNDLIQQGLYFQTGEHEDFLPANQTSMEGNDDQAVWALAAMTAAEVGFPEPRDSDTSYLQLAQNVFDSQAARWDSDTCKGGLRWQIFAFNNGYNYKSSSANGAFFQLAARLGRFTGNQTYYNWAERVLQWSKDSRIVQKGISSGQSWAVFDGADATQNCSEINHLQLSFSLALYLQGAAYLSNSTGANSNTSSMVDFVDGLLSTVSDSFIKNQTGILQETACSSFDTCATDMRAFLGSLSRALATTQYFIPSTSDKIAPILQSSGTAAAKACPDGDVCDYNWTGSGQSTSEFDFGSDLSTLNTLVANLGLAQVRTSDDGNAASTPTNSGGNSTATSTGTDNGSSSGSDNPSSSAAPSSGAADAGNGAVSLAGSSGMVALGIALVALVQLV</sequence>
<keyword evidence="6" id="KW-0325">Glycoprotein</keyword>
<name>A0A9P4QFG1_9PEZI</name>
<organism evidence="11 12">
    <name type="scientific">Polychaeton citri CBS 116435</name>
    <dbReference type="NCBI Taxonomy" id="1314669"/>
    <lineage>
        <taxon>Eukaryota</taxon>
        <taxon>Fungi</taxon>
        <taxon>Dikarya</taxon>
        <taxon>Ascomycota</taxon>
        <taxon>Pezizomycotina</taxon>
        <taxon>Dothideomycetes</taxon>
        <taxon>Dothideomycetidae</taxon>
        <taxon>Capnodiales</taxon>
        <taxon>Capnodiaceae</taxon>
        <taxon>Polychaeton</taxon>
    </lineage>
</organism>